<gene>
    <name evidence="1" type="ORF">EFE23_19665</name>
</gene>
<evidence type="ECO:0000313" key="2">
    <source>
        <dbReference type="Proteomes" id="UP000280698"/>
    </source>
</evidence>
<dbReference type="RefSeq" id="WP_123242410.1">
    <property type="nucleotide sequence ID" value="NZ_JAAHBY010000061.1"/>
</dbReference>
<name>A0ABX9WEL9_9ACTN</name>
<keyword evidence="2" id="KW-1185">Reference proteome</keyword>
<organism evidence="1 2">
    <name type="scientific">Micromonospora solifontis</name>
    <dbReference type="NCBI Taxonomy" id="2487138"/>
    <lineage>
        <taxon>Bacteria</taxon>
        <taxon>Bacillati</taxon>
        <taxon>Actinomycetota</taxon>
        <taxon>Actinomycetes</taxon>
        <taxon>Micromonosporales</taxon>
        <taxon>Micromonosporaceae</taxon>
        <taxon>Micromonospora</taxon>
    </lineage>
</organism>
<dbReference type="EMBL" id="RJLN01000061">
    <property type="protein sequence ID" value="RNL95879.1"/>
    <property type="molecule type" value="Genomic_DNA"/>
</dbReference>
<accession>A0ABX9WEL9</accession>
<dbReference type="Proteomes" id="UP000280698">
    <property type="component" value="Unassembled WGS sequence"/>
</dbReference>
<sequence>MSADEPSTGGFTGDPAAALQITGSGDCCGSPAQAVGDIRPPAGRADGDEPCCGTREAARAADSCCGTRARADAVATGQGCCS</sequence>
<evidence type="ECO:0000313" key="1">
    <source>
        <dbReference type="EMBL" id="RNL95879.1"/>
    </source>
</evidence>
<comment type="caution">
    <text evidence="1">The sequence shown here is derived from an EMBL/GenBank/DDBJ whole genome shotgun (WGS) entry which is preliminary data.</text>
</comment>
<proteinExistence type="predicted"/>
<reference evidence="1 2" key="1">
    <citation type="submission" date="2018-11" db="EMBL/GenBank/DDBJ databases">
        <title>Micromonospora sp. PPF5-17, a new actinomycetes isolated from a hot spring soil.</title>
        <authorList>
            <person name="Thawai C."/>
        </authorList>
    </citation>
    <scope>NUCLEOTIDE SEQUENCE [LARGE SCALE GENOMIC DNA]</scope>
    <source>
        <strain evidence="1 2">PPF5-17</strain>
    </source>
</reference>
<protein>
    <submittedName>
        <fullName evidence="1">Uncharacterized protein</fullName>
    </submittedName>
</protein>